<dbReference type="AlphaFoldDB" id="A0A0M3HVM2"/>
<protein>
    <submittedName>
        <fullName evidence="2">Transposase</fullName>
    </submittedName>
</protein>
<sequence length="69" mass="8337">MNWVISRRYLRPKHRTGGKGQYIALSVNRFSCFVLHCSMRCYKRECQAQMFRPIRSLRKRTCINMFAMC</sequence>
<evidence type="ECO:0000313" key="1">
    <source>
        <dbReference type="Proteomes" id="UP000036681"/>
    </source>
</evidence>
<dbReference type="WBParaSite" id="ALUE_0000703601-mRNA-1">
    <property type="protein sequence ID" value="ALUE_0000703601-mRNA-1"/>
    <property type="gene ID" value="ALUE_0000703601"/>
</dbReference>
<accession>A0A0M3HVM2</accession>
<reference evidence="2" key="1">
    <citation type="submission" date="2017-02" db="UniProtKB">
        <authorList>
            <consortium name="WormBaseParasite"/>
        </authorList>
    </citation>
    <scope>IDENTIFICATION</scope>
</reference>
<organism evidence="1 2">
    <name type="scientific">Ascaris lumbricoides</name>
    <name type="common">Giant roundworm</name>
    <dbReference type="NCBI Taxonomy" id="6252"/>
    <lineage>
        <taxon>Eukaryota</taxon>
        <taxon>Metazoa</taxon>
        <taxon>Ecdysozoa</taxon>
        <taxon>Nematoda</taxon>
        <taxon>Chromadorea</taxon>
        <taxon>Rhabditida</taxon>
        <taxon>Spirurina</taxon>
        <taxon>Ascaridomorpha</taxon>
        <taxon>Ascaridoidea</taxon>
        <taxon>Ascarididae</taxon>
        <taxon>Ascaris</taxon>
    </lineage>
</organism>
<evidence type="ECO:0000313" key="2">
    <source>
        <dbReference type="WBParaSite" id="ALUE_0000703601-mRNA-1"/>
    </source>
</evidence>
<proteinExistence type="predicted"/>
<keyword evidence="1" id="KW-1185">Reference proteome</keyword>
<dbReference type="Proteomes" id="UP000036681">
    <property type="component" value="Unplaced"/>
</dbReference>
<name>A0A0M3HVM2_ASCLU</name>